<comment type="caution">
    <text evidence="1">The sequence shown here is derived from an EMBL/GenBank/DDBJ whole genome shotgun (WGS) entry which is preliminary data.</text>
</comment>
<keyword evidence="2" id="KW-1185">Reference proteome</keyword>
<proteinExistence type="predicted"/>
<evidence type="ECO:0000313" key="1">
    <source>
        <dbReference type="EMBL" id="GHO88166.1"/>
    </source>
</evidence>
<reference evidence="1 2" key="1">
    <citation type="journal article" date="2021" name="Int. J. Syst. Evol. Microbiol.">
        <title>Reticulibacter mediterranei gen. nov., sp. nov., within the new family Reticulibacteraceae fam. nov., and Ktedonospora formicarum gen. nov., sp. nov., Ktedonobacter robiniae sp. nov., Dictyobacter formicarum sp. nov. and Dictyobacter arantiisoli sp. nov., belonging to the class Ktedonobacteria.</title>
        <authorList>
            <person name="Yabe S."/>
            <person name="Zheng Y."/>
            <person name="Wang C.M."/>
            <person name="Sakai Y."/>
            <person name="Abe K."/>
            <person name="Yokota A."/>
            <person name="Donadio S."/>
            <person name="Cavaletti L."/>
            <person name="Monciardini P."/>
        </authorList>
    </citation>
    <scope>NUCLEOTIDE SEQUENCE [LARGE SCALE GENOMIC DNA]</scope>
    <source>
        <strain evidence="1 2">SOSP1-9</strain>
    </source>
</reference>
<dbReference type="EMBL" id="BNJJ01000022">
    <property type="protein sequence ID" value="GHO88166.1"/>
    <property type="molecule type" value="Genomic_DNA"/>
</dbReference>
<dbReference type="Proteomes" id="UP000635565">
    <property type="component" value="Unassembled WGS sequence"/>
</dbReference>
<sequence length="62" mass="6631">MLTELTPSPATRFVALDVHRQYLMVGAVGSQQQVVLSPRRFGFAAIALVGSSPFNPRRCGGA</sequence>
<name>A0ABQ3VS62_9CHLR</name>
<evidence type="ECO:0000313" key="2">
    <source>
        <dbReference type="Proteomes" id="UP000635565"/>
    </source>
</evidence>
<accession>A0ABQ3VS62</accession>
<protein>
    <submittedName>
        <fullName evidence="1">Uncharacterized protein</fullName>
    </submittedName>
</protein>
<organism evidence="1 2">
    <name type="scientific">Dictyobacter formicarum</name>
    <dbReference type="NCBI Taxonomy" id="2778368"/>
    <lineage>
        <taxon>Bacteria</taxon>
        <taxon>Bacillati</taxon>
        <taxon>Chloroflexota</taxon>
        <taxon>Ktedonobacteria</taxon>
        <taxon>Ktedonobacterales</taxon>
        <taxon>Dictyobacteraceae</taxon>
        <taxon>Dictyobacter</taxon>
    </lineage>
</organism>
<dbReference type="RefSeq" id="WP_236023124.1">
    <property type="nucleotide sequence ID" value="NZ_BNJJ01000022.1"/>
</dbReference>
<gene>
    <name evidence="1" type="ORF">KSZ_61720</name>
</gene>